<dbReference type="PANTHER" id="PTHR32246:SF133">
    <property type="entry name" value="C2 DOMAIN-CONTAINING PROTEIN"/>
    <property type="match status" value="1"/>
</dbReference>
<dbReference type="CDD" id="cd04051">
    <property type="entry name" value="C2_SRC2_like"/>
    <property type="match status" value="1"/>
</dbReference>
<dbReference type="OrthoDB" id="1909968at2759"/>
<evidence type="ECO:0000259" key="1">
    <source>
        <dbReference type="PROSITE" id="PS50004"/>
    </source>
</evidence>
<gene>
    <name evidence="2" type="ORF">HS088_TW15G00237</name>
</gene>
<name>A0A7J7CL05_TRIWF</name>
<comment type="caution">
    <text evidence="2">The sequence shown here is derived from an EMBL/GenBank/DDBJ whole genome shotgun (WGS) entry which is preliminary data.</text>
</comment>
<dbReference type="Gene3D" id="2.60.40.150">
    <property type="entry name" value="C2 domain"/>
    <property type="match status" value="1"/>
</dbReference>
<keyword evidence="3" id="KW-1185">Reference proteome</keyword>
<feature type="domain" description="C2" evidence="1">
    <location>
        <begin position="4"/>
        <end position="128"/>
    </location>
</feature>
<dbReference type="InterPro" id="IPR035892">
    <property type="entry name" value="C2_domain_sf"/>
</dbReference>
<dbReference type="SUPFAM" id="SSF49562">
    <property type="entry name" value="C2 domain (Calcium/lipid-binding domain, CaLB)"/>
    <property type="match status" value="1"/>
</dbReference>
<reference evidence="2 3" key="1">
    <citation type="journal article" date="2020" name="Nat. Commun.">
        <title>Genome of Tripterygium wilfordii and identification of cytochrome P450 involved in triptolide biosynthesis.</title>
        <authorList>
            <person name="Tu L."/>
            <person name="Su P."/>
            <person name="Zhang Z."/>
            <person name="Gao L."/>
            <person name="Wang J."/>
            <person name="Hu T."/>
            <person name="Zhou J."/>
            <person name="Zhang Y."/>
            <person name="Zhao Y."/>
            <person name="Liu Y."/>
            <person name="Song Y."/>
            <person name="Tong Y."/>
            <person name="Lu Y."/>
            <person name="Yang J."/>
            <person name="Xu C."/>
            <person name="Jia M."/>
            <person name="Peters R.J."/>
            <person name="Huang L."/>
            <person name="Gao W."/>
        </authorList>
    </citation>
    <scope>NUCLEOTIDE SEQUENCE [LARGE SCALE GENOMIC DNA]</scope>
    <source>
        <strain evidence="3">cv. XIE 37</strain>
        <tissue evidence="2">Leaf</tissue>
    </source>
</reference>
<dbReference type="PROSITE" id="PS50004">
    <property type="entry name" value="C2"/>
    <property type="match status" value="1"/>
</dbReference>
<dbReference type="InterPro" id="IPR044750">
    <property type="entry name" value="C2_SRC2/BAP"/>
</dbReference>
<sequence length="212" mass="24077">MLFKTYDTHHQPKTLKTQFTNSAMKVENHISAQDLKPITPTMETYVVAWIDPNRKGFSRIDTKGGVFPTWNDKVVFMVDEERLLHDYSCSTLVFEIYAVGRFGDKLVGTATVLLENFINRSSHRDGMKGSFRAIQVRRPSGTPQGILNIGVTVLDPFSYNLLLGALNKRSPLDYDYDDYDAPAGTRMKGSTIGKIVSIKERCIKKLIKKKFY</sequence>
<dbReference type="Pfam" id="PF00168">
    <property type="entry name" value="C2"/>
    <property type="match status" value="1"/>
</dbReference>
<dbReference type="PANTHER" id="PTHR32246">
    <property type="entry name" value="INGRESSION PROTEIN FIC1"/>
    <property type="match status" value="1"/>
</dbReference>
<dbReference type="AlphaFoldDB" id="A0A7J7CL05"/>
<evidence type="ECO:0000313" key="2">
    <source>
        <dbReference type="EMBL" id="KAF5734745.1"/>
    </source>
</evidence>
<dbReference type="GO" id="GO:0006952">
    <property type="term" value="P:defense response"/>
    <property type="evidence" value="ECO:0007669"/>
    <property type="project" value="InterPro"/>
</dbReference>
<proteinExistence type="predicted"/>
<evidence type="ECO:0000313" key="3">
    <source>
        <dbReference type="Proteomes" id="UP000593562"/>
    </source>
</evidence>
<protein>
    <recommendedName>
        <fullName evidence="1">C2 domain-containing protein</fullName>
    </recommendedName>
</protein>
<dbReference type="EMBL" id="JAAARO010000015">
    <property type="protein sequence ID" value="KAF5734745.1"/>
    <property type="molecule type" value="Genomic_DNA"/>
</dbReference>
<dbReference type="Proteomes" id="UP000593562">
    <property type="component" value="Unassembled WGS sequence"/>
</dbReference>
<accession>A0A7J7CL05</accession>
<organism evidence="2 3">
    <name type="scientific">Tripterygium wilfordii</name>
    <name type="common">Thunder God vine</name>
    <dbReference type="NCBI Taxonomy" id="458696"/>
    <lineage>
        <taxon>Eukaryota</taxon>
        <taxon>Viridiplantae</taxon>
        <taxon>Streptophyta</taxon>
        <taxon>Embryophyta</taxon>
        <taxon>Tracheophyta</taxon>
        <taxon>Spermatophyta</taxon>
        <taxon>Magnoliopsida</taxon>
        <taxon>eudicotyledons</taxon>
        <taxon>Gunneridae</taxon>
        <taxon>Pentapetalae</taxon>
        <taxon>rosids</taxon>
        <taxon>fabids</taxon>
        <taxon>Celastrales</taxon>
        <taxon>Celastraceae</taxon>
        <taxon>Tripterygium</taxon>
    </lineage>
</organism>
<dbReference type="InterPro" id="IPR000008">
    <property type="entry name" value="C2_dom"/>
</dbReference>
<dbReference type="InParanoid" id="A0A7J7CL05"/>